<evidence type="ECO:0000313" key="12">
    <source>
        <dbReference type="EMBL" id="AQV94107.1"/>
    </source>
</evidence>
<dbReference type="SUPFAM" id="SSF54523">
    <property type="entry name" value="Pili subunits"/>
    <property type="match status" value="1"/>
</dbReference>
<dbReference type="KEGG" id="cuh:BJN34_09420"/>
<sequence>MGFTLIELMAAVAIAGILAALAAPSFSSLIASQRAKAVASELFGSLSRTRSEAIMRNTAVTLSPKAGSWQSGWQILDPSNAANVLDDHGSAGGMTINGPASVTYRASGRLGAGAAPSFLITATAGSATAYQCVSVDLSGRPYMVAAPSC</sequence>
<dbReference type="GO" id="GO:0015627">
    <property type="term" value="C:type II protein secretion system complex"/>
    <property type="evidence" value="ECO:0007669"/>
    <property type="project" value="InterPro"/>
</dbReference>
<dbReference type="InterPro" id="IPR022346">
    <property type="entry name" value="T2SS_GspH"/>
</dbReference>
<comment type="similarity">
    <text evidence="9">Belongs to the GSP H family.</text>
</comment>
<protein>
    <recommendedName>
        <fullName evidence="2">Type II secretion system protein H</fullName>
    </recommendedName>
    <alternativeName>
        <fullName evidence="10">General secretion pathway protein H</fullName>
    </alternativeName>
</protein>
<evidence type="ECO:0000256" key="3">
    <source>
        <dbReference type="ARBA" id="ARBA00022475"/>
    </source>
</evidence>
<evidence type="ECO:0000259" key="11">
    <source>
        <dbReference type="Pfam" id="PF12019"/>
    </source>
</evidence>
<gene>
    <name evidence="12" type="ORF">BJN34_09420</name>
</gene>
<dbReference type="Pfam" id="PF07963">
    <property type="entry name" value="N_methyl"/>
    <property type="match status" value="1"/>
</dbReference>
<dbReference type="Gene3D" id="3.55.40.10">
    <property type="entry name" value="minor pseudopilin epsh domain"/>
    <property type="match status" value="1"/>
</dbReference>
<dbReference type="AlphaFoldDB" id="A0A1U9UNU8"/>
<evidence type="ECO:0000256" key="10">
    <source>
        <dbReference type="ARBA" id="ARBA00030775"/>
    </source>
</evidence>
<dbReference type="InterPro" id="IPR012902">
    <property type="entry name" value="N_methyl_site"/>
</dbReference>
<reference evidence="13" key="1">
    <citation type="submission" date="2017-02" db="EMBL/GenBank/DDBJ databases">
        <title>Complete genome sequence of Cupriavidus necator strain NH9, a 3-chlorobenzoate degrader.</title>
        <authorList>
            <person name="Moriuchi R."/>
            <person name="Dohra H."/>
            <person name="Ogawa N."/>
        </authorList>
    </citation>
    <scope>NUCLEOTIDE SEQUENCE [LARGE SCALE GENOMIC DNA]</scope>
    <source>
        <strain evidence="13">NH9</strain>
    </source>
</reference>
<accession>A0A1U9UNU8</accession>
<keyword evidence="6" id="KW-0812">Transmembrane</keyword>
<keyword evidence="7" id="KW-1133">Transmembrane helix</keyword>
<evidence type="ECO:0000313" key="13">
    <source>
        <dbReference type="Proteomes" id="UP000189627"/>
    </source>
</evidence>
<keyword evidence="5" id="KW-0997">Cell inner membrane</keyword>
<keyword evidence="4" id="KW-0488">Methylation</keyword>
<dbReference type="RefSeq" id="WP_234824940.1">
    <property type="nucleotide sequence ID" value="NZ_CP017757.2"/>
</dbReference>
<evidence type="ECO:0000256" key="9">
    <source>
        <dbReference type="ARBA" id="ARBA00025772"/>
    </source>
</evidence>
<dbReference type="GO" id="GO:0015628">
    <property type="term" value="P:protein secretion by the type II secretion system"/>
    <property type="evidence" value="ECO:0007669"/>
    <property type="project" value="InterPro"/>
</dbReference>
<comment type="subcellular location">
    <subcellularLocation>
        <location evidence="1">Cell inner membrane</location>
        <topology evidence="1">Single-pass membrane protein</topology>
    </subcellularLocation>
</comment>
<dbReference type="InterPro" id="IPR045584">
    <property type="entry name" value="Pilin-like"/>
</dbReference>
<dbReference type="NCBIfam" id="TIGR02532">
    <property type="entry name" value="IV_pilin_GFxxxE"/>
    <property type="match status" value="1"/>
</dbReference>
<dbReference type="EMBL" id="CP017757">
    <property type="protein sequence ID" value="AQV94107.1"/>
    <property type="molecule type" value="Genomic_DNA"/>
</dbReference>
<keyword evidence="8" id="KW-0472">Membrane</keyword>
<organism evidence="12 13">
    <name type="scientific">Cupriavidus necator</name>
    <name type="common">Alcaligenes eutrophus</name>
    <name type="synonym">Ralstonia eutropha</name>
    <dbReference type="NCBI Taxonomy" id="106590"/>
    <lineage>
        <taxon>Bacteria</taxon>
        <taxon>Pseudomonadati</taxon>
        <taxon>Pseudomonadota</taxon>
        <taxon>Betaproteobacteria</taxon>
        <taxon>Burkholderiales</taxon>
        <taxon>Burkholderiaceae</taxon>
        <taxon>Cupriavidus</taxon>
    </lineage>
</organism>
<evidence type="ECO:0000256" key="4">
    <source>
        <dbReference type="ARBA" id="ARBA00022481"/>
    </source>
</evidence>
<proteinExistence type="inferred from homology"/>
<dbReference type="Proteomes" id="UP000189627">
    <property type="component" value="Chromosome 1"/>
</dbReference>
<evidence type="ECO:0000256" key="1">
    <source>
        <dbReference type="ARBA" id="ARBA00004377"/>
    </source>
</evidence>
<keyword evidence="3" id="KW-1003">Cell membrane</keyword>
<evidence type="ECO:0000256" key="5">
    <source>
        <dbReference type="ARBA" id="ARBA00022519"/>
    </source>
</evidence>
<evidence type="ECO:0000256" key="8">
    <source>
        <dbReference type="ARBA" id="ARBA00023136"/>
    </source>
</evidence>
<evidence type="ECO:0000256" key="6">
    <source>
        <dbReference type="ARBA" id="ARBA00022692"/>
    </source>
</evidence>
<name>A0A1U9UNU8_CUPNE</name>
<dbReference type="GO" id="GO:0005886">
    <property type="term" value="C:plasma membrane"/>
    <property type="evidence" value="ECO:0007669"/>
    <property type="project" value="UniProtKB-SubCell"/>
</dbReference>
<feature type="domain" description="General secretion pathway GspH" evidence="11">
    <location>
        <begin position="39"/>
        <end position="139"/>
    </location>
</feature>
<evidence type="ECO:0000256" key="2">
    <source>
        <dbReference type="ARBA" id="ARBA00021549"/>
    </source>
</evidence>
<evidence type="ECO:0000256" key="7">
    <source>
        <dbReference type="ARBA" id="ARBA00022989"/>
    </source>
</evidence>
<dbReference type="Pfam" id="PF12019">
    <property type="entry name" value="GspH"/>
    <property type="match status" value="1"/>
</dbReference>